<reference evidence="2" key="1">
    <citation type="submission" date="2023-01" db="EMBL/GenBank/DDBJ databases">
        <title>Genome assembly of the deep-sea coral Lophelia pertusa.</title>
        <authorList>
            <person name="Herrera S."/>
            <person name="Cordes E."/>
        </authorList>
    </citation>
    <scope>NUCLEOTIDE SEQUENCE</scope>
    <source>
        <strain evidence="2">USNM1676648</strain>
        <tissue evidence="2">Polyp</tissue>
    </source>
</reference>
<protein>
    <submittedName>
        <fullName evidence="2">Uncharacterized protein</fullName>
    </submittedName>
</protein>
<keyword evidence="3" id="KW-1185">Reference proteome</keyword>
<feature type="region of interest" description="Disordered" evidence="1">
    <location>
        <begin position="48"/>
        <end position="83"/>
    </location>
</feature>
<name>A0A9W9ZJR7_9CNID</name>
<feature type="region of interest" description="Disordered" evidence="1">
    <location>
        <begin position="1"/>
        <end position="26"/>
    </location>
</feature>
<sequence length="93" mass="10075">MDANMNGPLPPERAGDEEFPLIPLSPDLDRSQRAKALSQLSLQSLGSVLDDATDDGDDDLPGVDSGEKPGKLHQASLSGDEVEVRKHIERRAW</sequence>
<proteinExistence type="predicted"/>
<dbReference type="EMBL" id="MU825909">
    <property type="protein sequence ID" value="KAJ7382972.1"/>
    <property type="molecule type" value="Genomic_DNA"/>
</dbReference>
<evidence type="ECO:0000256" key="1">
    <source>
        <dbReference type="SAM" id="MobiDB-lite"/>
    </source>
</evidence>
<feature type="compositionally biased region" description="Acidic residues" evidence="1">
    <location>
        <begin position="51"/>
        <end position="61"/>
    </location>
</feature>
<organism evidence="2 3">
    <name type="scientific">Desmophyllum pertusum</name>
    <dbReference type="NCBI Taxonomy" id="174260"/>
    <lineage>
        <taxon>Eukaryota</taxon>
        <taxon>Metazoa</taxon>
        <taxon>Cnidaria</taxon>
        <taxon>Anthozoa</taxon>
        <taxon>Hexacorallia</taxon>
        <taxon>Scleractinia</taxon>
        <taxon>Caryophylliina</taxon>
        <taxon>Caryophylliidae</taxon>
        <taxon>Desmophyllum</taxon>
    </lineage>
</organism>
<dbReference type="AlphaFoldDB" id="A0A9W9ZJR7"/>
<evidence type="ECO:0000313" key="2">
    <source>
        <dbReference type="EMBL" id="KAJ7382972.1"/>
    </source>
</evidence>
<dbReference type="Proteomes" id="UP001163046">
    <property type="component" value="Unassembled WGS sequence"/>
</dbReference>
<comment type="caution">
    <text evidence="2">The sequence shown here is derived from an EMBL/GenBank/DDBJ whole genome shotgun (WGS) entry which is preliminary data.</text>
</comment>
<accession>A0A9W9ZJR7</accession>
<evidence type="ECO:0000313" key="3">
    <source>
        <dbReference type="Proteomes" id="UP001163046"/>
    </source>
</evidence>
<gene>
    <name evidence="2" type="ORF">OS493_031474</name>
</gene>